<gene>
    <name evidence="5" type="ORF">FC07_GL001254</name>
</gene>
<dbReference type="STRING" id="1423726.FC07_GL001254"/>
<dbReference type="InterPro" id="IPR001761">
    <property type="entry name" value="Peripla_BP/Lac1_sug-bd_dom"/>
</dbReference>
<dbReference type="PATRIC" id="fig|1423726.3.peg.1302"/>
<dbReference type="GO" id="GO:0000976">
    <property type="term" value="F:transcription cis-regulatory region binding"/>
    <property type="evidence" value="ECO:0007669"/>
    <property type="project" value="TreeGrafter"/>
</dbReference>
<dbReference type="Gene3D" id="3.40.50.2300">
    <property type="match status" value="2"/>
</dbReference>
<dbReference type="RefSeq" id="WP_057905424.1">
    <property type="nucleotide sequence ID" value="NZ_AZDA01000117.1"/>
</dbReference>
<reference evidence="5 6" key="1">
    <citation type="journal article" date="2015" name="Genome Announc.">
        <title>Expanding the biotechnology potential of lactobacilli through comparative genomics of 213 strains and associated genera.</title>
        <authorList>
            <person name="Sun Z."/>
            <person name="Harris H.M."/>
            <person name="McCann A."/>
            <person name="Guo C."/>
            <person name="Argimon S."/>
            <person name="Zhang W."/>
            <person name="Yang X."/>
            <person name="Jeffery I.B."/>
            <person name="Cooney J.C."/>
            <person name="Kagawa T.F."/>
            <person name="Liu W."/>
            <person name="Song Y."/>
            <person name="Salvetti E."/>
            <person name="Wrobel A."/>
            <person name="Rasinkangas P."/>
            <person name="Parkhill J."/>
            <person name="Rea M.C."/>
            <person name="O'Sullivan O."/>
            <person name="Ritari J."/>
            <person name="Douillard F.P."/>
            <person name="Paul Ross R."/>
            <person name="Yang R."/>
            <person name="Briner A.E."/>
            <person name="Felis G.E."/>
            <person name="de Vos W.M."/>
            <person name="Barrangou R."/>
            <person name="Klaenhammer T.R."/>
            <person name="Caufield P.W."/>
            <person name="Cui Y."/>
            <person name="Zhang H."/>
            <person name="O'Toole P.W."/>
        </authorList>
    </citation>
    <scope>NUCLEOTIDE SEQUENCE [LARGE SCALE GENOMIC DNA]</scope>
    <source>
        <strain evidence="5 6">DSM 20003</strain>
    </source>
</reference>
<dbReference type="PROSITE" id="PS50932">
    <property type="entry name" value="HTH_LACI_2"/>
    <property type="match status" value="1"/>
</dbReference>
<dbReference type="Proteomes" id="UP000051461">
    <property type="component" value="Unassembled WGS sequence"/>
</dbReference>
<dbReference type="OrthoDB" id="9798934at2"/>
<comment type="caution">
    <text evidence="5">The sequence shown here is derived from an EMBL/GenBank/DDBJ whole genome shotgun (WGS) entry which is preliminary data.</text>
</comment>
<evidence type="ECO:0000313" key="5">
    <source>
        <dbReference type="EMBL" id="KRK33328.1"/>
    </source>
</evidence>
<dbReference type="CDD" id="cd06286">
    <property type="entry name" value="PBP1_CcpB-like"/>
    <property type="match status" value="1"/>
</dbReference>
<dbReference type="SUPFAM" id="SSF53822">
    <property type="entry name" value="Periplasmic binding protein-like I"/>
    <property type="match status" value="1"/>
</dbReference>
<dbReference type="Pfam" id="PF00532">
    <property type="entry name" value="Peripla_BP_1"/>
    <property type="match status" value="1"/>
</dbReference>
<sequence>MATIRDIAKRAGYSISTVSRYLNQSGYVSKIAAEEIQQVITEMDYVPNDIARDLSKGHTSTIGVVVPHLRHPYFMQLMTSIMEAAFAVNDHVVMLQSKYDAQLEVQYLEQLHRKAYDGLIFTSHGIPLTQLAAYQKYGPVICCEDPRGVKIAAAYTLRQEIYLDAFRLLQQKGYRRIAMTLSRPEPVSLTSQATMASYRQVFGTSPAPELIQTGVANYADGYQAAAAFVQLAQQPDFIFANSDDIAAAIIQRYQDANRPVPPMMGQENQLSGQLLKLPTIDHHFKEVGQLAFQLAYNGQLKQLPVQSEIIWR</sequence>
<dbReference type="Gene3D" id="1.10.260.40">
    <property type="entry name" value="lambda repressor-like DNA-binding domains"/>
    <property type="match status" value="1"/>
</dbReference>
<dbReference type="InterPro" id="IPR010982">
    <property type="entry name" value="Lambda_DNA-bd_dom_sf"/>
</dbReference>
<dbReference type="SUPFAM" id="SSF47413">
    <property type="entry name" value="lambda repressor-like DNA-binding domains"/>
    <property type="match status" value="1"/>
</dbReference>
<dbReference type="EMBL" id="AZDA01000117">
    <property type="protein sequence ID" value="KRK33328.1"/>
    <property type="molecule type" value="Genomic_DNA"/>
</dbReference>
<dbReference type="AlphaFoldDB" id="A0A0R1GH41"/>
<dbReference type="PANTHER" id="PTHR30146">
    <property type="entry name" value="LACI-RELATED TRANSCRIPTIONAL REPRESSOR"/>
    <property type="match status" value="1"/>
</dbReference>
<evidence type="ECO:0000256" key="1">
    <source>
        <dbReference type="ARBA" id="ARBA00023015"/>
    </source>
</evidence>
<feature type="domain" description="HTH lacI-type" evidence="4">
    <location>
        <begin position="2"/>
        <end position="56"/>
    </location>
</feature>
<dbReference type="CDD" id="cd01392">
    <property type="entry name" value="HTH_LacI"/>
    <property type="match status" value="1"/>
</dbReference>
<dbReference type="SMART" id="SM00354">
    <property type="entry name" value="HTH_LACI"/>
    <property type="match status" value="1"/>
</dbReference>
<keyword evidence="3" id="KW-0804">Transcription</keyword>
<accession>A0A0R1GH41</accession>
<dbReference type="PANTHER" id="PTHR30146:SF105">
    <property type="entry name" value="CATABOLITE CONTROL PROTEIN B"/>
    <property type="match status" value="1"/>
</dbReference>
<keyword evidence="1" id="KW-0805">Transcription regulation</keyword>
<dbReference type="GO" id="GO:0003700">
    <property type="term" value="F:DNA-binding transcription factor activity"/>
    <property type="evidence" value="ECO:0007669"/>
    <property type="project" value="TreeGrafter"/>
</dbReference>
<keyword evidence="2" id="KW-0238">DNA-binding</keyword>
<evidence type="ECO:0000313" key="6">
    <source>
        <dbReference type="Proteomes" id="UP000051461"/>
    </source>
</evidence>
<dbReference type="InterPro" id="IPR000843">
    <property type="entry name" value="HTH_LacI"/>
</dbReference>
<protein>
    <submittedName>
        <fullName evidence="5">Transcriptional regulator</fullName>
    </submittedName>
</protein>
<dbReference type="InterPro" id="IPR028082">
    <property type="entry name" value="Peripla_BP_I"/>
</dbReference>
<evidence type="ECO:0000259" key="4">
    <source>
        <dbReference type="PROSITE" id="PS50932"/>
    </source>
</evidence>
<organism evidence="5 6">
    <name type="scientific">Loigolactobacillus bifermentans DSM 20003</name>
    <dbReference type="NCBI Taxonomy" id="1423726"/>
    <lineage>
        <taxon>Bacteria</taxon>
        <taxon>Bacillati</taxon>
        <taxon>Bacillota</taxon>
        <taxon>Bacilli</taxon>
        <taxon>Lactobacillales</taxon>
        <taxon>Lactobacillaceae</taxon>
        <taxon>Loigolactobacillus</taxon>
    </lineage>
</organism>
<dbReference type="Pfam" id="PF00356">
    <property type="entry name" value="LacI"/>
    <property type="match status" value="1"/>
</dbReference>
<name>A0A0R1GH41_9LACO</name>
<evidence type="ECO:0000256" key="3">
    <source>
        <dbReference type="ARBA" id="ARBA00023163"/>
    </source>
</evidence>
<evidence type="ECO:0000256" key="2">
    <source>
        <dbReference type="ARBA" id="ARBA00023125"/>
    </source>
</evidence>
<proteinExistence type="predicted"/>
<keyword evidence="6" id="KW-1185">Reference proteome</keyword>